<keyword evidence="12" id="KW-1185">Reference proteome</keyword>
<reference evidence="9 11" key="1">
    <citation type="submission" date="2018-08" db="EMBL/GenBank/DDBJ databases">
        <title>Proposal of Muricauda 72 sp.nov. and Muricauda NH166 sp.nov., isolated from seawater.</title>
        <authorList>
            <person name="Cheng H."/>
            <person name="Wu Y.-H."/>
            <person name="Guo L.-L."/>
            <person name="Xu X.-W."/>
        </authorList>
    </citation>
    <scope>NUCLEOTIDE SEQUENCE [LARGE SCALE GENOMIC DNA]</scope>
    <source>
        <strain evidence="9 11">72</strain>
    </source>
</reference>
<evidence type="ECO:0000256" key="4">
    <source>
        <dbReference type="ARBA" id="ARBA00023125"/>
    </source>
</evidence>
<evidence type="ECO:0000313" key="10">
    <source>
        <dbReference type="EMBL" id="TXJ90829.1"/>
    </source>
</evidence>
<dbReference type="GO" id="GO:0000160">
    <property type="term" value="P:phosphorelay signal transduction system"/>
    <property type="evidence" value="ECO:0007669"/>
    <property type="project" value="InterPro"/>
</dbReference>
<evidence type="ECO:0000256" key="5">
    <source>
        <dbReference type="ARBA" id="ARBA00023163"/>
    </source>
</evidence>
<evidence type="ECO:0000259" key="8">
    <source>
        <dbReference type="PROSITE" id="PS50110"/>
    </source>
</evidence>
<dbReference type="SUPFAM" id="SSF52540">
    <property type="entry name" value="P-loop containing nucleoside triphosphate hydrolases"/>
    <property type="match status" value="1"/>
</dbReference>
<dbReference type="EMBL" id="VNWK01000036">
    <property type="protein sequence ID" value="TXJ90829.1"/>
    <property type="molecule type" value="Genomic_DNA"/>
</dbReference>
<dbReference type="InterPro" id="IPR058031">
    <property type="entry name" value="AAA_lid_NorR"/>
</dbReference>
<dbReference type="Pfam" id="PF25601">
    <property type="entry name" value="AAA_lid_14"/>
    <property type="match status" value="1"/>
</dbReference>
<dbReference type="SUPFAM" id="SSF46689">
    <property type="entry name" value="Homeodomain-like"/>
    <property type="match status" value="1"/>
</dbReference>
<keyword evidence="6" id="KW-0597">Phosphoprotein</keyword>
<dbReference type="InterPro" id="IPR001789">
    <property type="entry name" value="Sig_transdc_resp-reg_receiver"/>
</dbReference>
<dbReference type="Gene3D" id="3.40.50.300">
    <property type="entry name" value="P-loop containing nucleotide triphosphate hydrolases"/>
    <property type="match status" value="1"/>
</dbReference>
<keyword evidence="2" id="KW-0067">ATP-binding</keyword>
<dbReference type="GO" id="GO:0006355">
    <property type="term" value="P:regulation of DNA-templated transcription"/>
    <property type="evidence" value="ECO:0007669"/>
    <property type="project" value="InterPro"/>
</dbReference>
<dbReference type="OrthoDB" id="9782110at2"/>
<dbReference type="InterPro" id="IPR025662">
    <property type="entry name" value="Sigma_54_int_dom_ATP-bd_1"/>
</dbReference>
<dbReference type="SMART" id="SM00382">
    <property type="entry name" value="AAA"/>
    <property type="match status" value="1"/>
</dbReference>
<gene>
    <name evidence="9" type="ORF">D2V05_17730</name>
    <name evidence="10" type="ORF">FQ017_17570</name>
</gene>
<dbReference type="PROSITE" id="PS50045">
    <property type="entry name" value="SIGMA54_INTERACT_4"/>
    <property type="match status" value="1"/>
</dbReference>
<feature type="domain" description="Sigma-54 factor interaction" evidence="7">
    <location>
        <begin position="334"/>
        <end position="563"/>
    </location>
</feature>
<evidence type="ECO:0000256" key="1">
    <source>
        <dbReference type="ARBA" id="ARBA00022741"/>
    </source>
</evidence>
<dbReference type="Proteomes" id="UP000321621">
    <property type="component" value="Unassembled WGS sequence"/>
</dbReference>
<dbReference type="Gene3D" id="1.10.8.60">
    <property type="match status" value="1"/>
</dbReference>
<dbReference type="PROSITE" id="PS00688">
    <property type="entry name" value="SIGMA54_INTERACT_3"/>
    <property type="match status" value="1"/>
</dbReference>
<evidence type="ECO:0000313" key="9">
    <source>
        <dbReference type="EMBL" id="RIV41952.1"/>
    </source>
</evidence>
<sequence>MKEKILIVEDQFIEADYLRSMLIRGGYHVCDIARSVLQAQEILKRDKPRMVLLDIFLKGKATGIDLAHQLKKDHIAFIYLSANSNQDILTQVKPTEPYGFLVKPFKEKDLLVALEIAQYRMEFSLESRLHREEILQKRLGDIFMGKGNWRDKLLALSRNFQPYFPFDYLSAGLINSYRDSSNETGFLRIGFNEYQYIGREELYNITGITSQHIRNSQPQGGMVPTSYFRNADFFKEDIKKNSLTKLIAEAFKVNAQLVFLLRLHDGQRFHFHFYSKNPNAYTSEHIAVFDRIEVQLVKGLDTIFVADRHQDSALNTESTENFDGTGFSIPLHGIVGRSHLLLKVIDHARIVAPTDTSVLVLGESGTGKEKIAHCIHNLSSRKERPFVKVNCANLPTNLIESELFGHEKGAFTGAIERRIGKFEQADNGTIFLDEIGELSLELQMKLLAVLQEREIERVGSQSVKKVNVRVIAATNRNLEKEVAEGRFRLDLYYRLNVFPIILPPLRERREDIAALSAHFIQHYNRKTGKKIIGLSDKALKKLEEYHWPGNIRELEHLIERNILLSKEPMIDDIQIIPLYQKNADMSLGSRIKTMEENERDHILFTLEKCNGKIWGAGAAAELLNLHPSTLKSKMKKLGIKKNFTN</sequence>
<dbReference type="PROSITE" id="PS50110">
    <property type="entry name" value="RESPONSE_REGULATORY"/>
    <property type="match status" value="1"/>
</dbReference>
<accession>A0A3A1ND27</accession>
<keyword evidence="4" id="KW-0238">DNA-binding</keyword>
<keyword evidence="3" id="KW-0805">Transcription regulation</keyword>
<dbReference type="PROSITE" id="PS00675">
    <property type="entry name" value="SIGMA54_INTERACT_1"/>
    <property type="match status" value="1"/>
</dbReference>
<dbReference type="GO" id="GO:0005524">
    <property type="term" value="F:ATP binding"/>
    <property type="evidence" value="ECO:0007669"/>
    <property type="project" value="UniProtKB-KW"/>
</dbReference>
<dbReference type="AlphaFoldDB" id="A0A3A1ND27"/>
<name>A0A3A1ND27_9FLAO</name>
<evidence type="ECO:0000256" key="2">
    <source>
        <dbReference type="ARBA" id="ARBA00022840"/>
    </source>
</evidence>
<dbReference type="CDD" id="cd17534">
    <property type="entry name" value="REC_DC-like"/>
    <property type="match status" value="1"/>
</dbReference>
<dbReference type="InterPro" id="IPR009057">
    <property type="entry name" value="Homeodomain-like_sf"/>
</dbReference>
<dbReference type="PANTHER" id="PTHR32071">
    <property type="entry name" value="TRANSCRIPTIONAL REGULATORY PROTEIN"/>
    <property type="match status" value="1"/>
</dbReference>
<dbReference type="SMART" id="SM00448">
    <property type="entry name" value="REC"/>
    <property type="match status" value="1"/>
</dbReference>
<feature type="modified residue" description="4-aspartylphosphate" evidence="6">
    <location>
        <position position="54"/>
    </location>
</feature>
<proteinExistence type="predicted"/>
<dbReference type="InterPro" id="IPR002197">
    <property type="entry name" value="HTH_Fis"/>
</dbReference>
<comment type="caution">
    <text evidence="9">The sequence shown here is derived from an EMBL/GenBank/DDBJ whole genome shotgun (WGS) entry which is preliminary data.</text>
</comment>
<evidence type="ECO:0000259" key="7">
    <source>
        <dbReference type="PROSITE" id="PS50045"/>
    </source>
</evidence>
<dbReference type="Pfam" id="PF00072">
    <property type="entry name" value="Response_reg"/>
    <property type="match status" value="1"/>
</dbReference>
<reference evidence="10 12" key="2">
    <citation type="submission" date="2019-07" db="EMBL/GenBank/DDBJ databases">
        <title>Draft genome of two Muricauda strains isolated from deep sea.</title>
        <authorList>
            <person name="Sun C."/>
        </authorList>
    </citation>
    <scope>NUCLEOTIDE SEQUENCE [LARGE SCALE GENOMIC DNA]</scope>
    <source>
        <strain evidence="10 12">72</strain>
    </source>
</reference>
<dbReference type="Gene3D" id="1.10.10.60">
    <property type="entry name" value="Homeodomain-like"/>
    <property type="match status" value="1"/>
</dbReference>
<evidence type="ECO:0000313" key="12">
    <source>
        <dbReference type="Proteomes" id="UP000321621"/>
    </source>
</evidence>
<dbReference type="InterPro" id="IPR003593">
    <property type="entry name" value="AAA+_ATPase"/>
</dbReference>
<dbReference type="RefSeq" id="WP_119648852.1">
    <property type="nucleotide sequence ID" value="NZ_QXFI01000036.1"/>
</dbReference>
<dbReference type="InterPro" id="IPR025944">
    <property type="entry name" value="Sigma_54_int_dom_CS"/>
</dbReference>
<organism evidence="9 11">
    <name type="scientific">Flagellimonas pelagia</name>
    <dbReference type="NCBI Taxonomy" id="2306998"/>
    <lineage>
        <taxon>Bacteria</taxon>
        <taxon>Pseudomonadati</taxon>
        <taxon>Bacteroidota</taxon>
        <taxon>Flavobacteriia</taxon>
        <taxon>Flavobacteriales</taxon>
        <taxon>Flavobacteriaceae</taxon>
        <taxon>Flagellimonas</taxon>
    </lineage>
</organism>
<dbReference type="InterPro" id="IPR011006">
    <property type="entry name" value="CheY-like_superfamily"/>
</dbReference>
<dbReference type="Pfam" id="PF02954">
    <property type="entry name" value="HTH_8"/>
    <property type="match status" value="1"/>
</dbReference>
<dbReference type="Proteomes" id="UP000266691">
    <property type="component" value="Unassembled WGS sequence"/>
</dbReference>
<dbReference type="PANTHER" id="PTHR32071:SF117">
    <property type="entry name" value="PTS-DEPENDENT DIHYDROXYACETONE KINASE OPERON REGULATORY PROTEIN-RELATED"/>
    <property type="match status" value="1"/>
</dbReference>
<dbReference type="PROSITE" id="PS00676">
    <property type="entry name" value="SIGMA54_INTERACT_2"/>
    <property type="match status" value="1"/>
</dbReference>
<evidence type="ECO:0000313" key="11">
    <source>
        <dbReference type="Proteomes" id="UP000266691"/>
    </source>
</evidence>
<dbReference type="GO" id="GO:0043565">
    <property type="term" value="F:sequence-specific DNA binding"/>
    <property type="evidence" value="ECO:0007669"/>
    <property type="project" value="InterPro"/>
</dbReference>
<dbReference type="Gene3D" id="3.40.50.2300">
    <property type="match status" value="1"/>
</dbReference>
<dbReference type="InterPro" id="IPR002078">
    <property type="entry name" value="Sigma_54_int"/>
</dbReference>
<feature type="domain" description="Response regulatory" evidence="8">
    <location>
        <begin position="4"/>
        <end position="118"/>
    </location>
</feature>
<dbReference type="CDD" id="cd00009">
    <property type="entry name" value="AAA"/>
    <property type="match status" value="1"/>
</dbReference>
<evidence type="ECO:0000256" key="3">
    <source>
        <dbReference type="ARBA" id="ARBA00023015"/>
    </source>
</evidence>
<dbReference type="EMBL" id="QXFI01000036">
    <property type="protein sequence ID" value="RIV41952.1"/>
    <property type="molecule type" value="Genomic_DNA"/>
</dbReference>
<keyword evidence="5" id="KW-0804">Transcription</keyword>
<dbReference type="Pfam" id="PF00158">
    <property type="entry name" value="Sigma54_activat"/>
    <property type="match status" value="1"/>
</dbReference>
<protein>
    <submittedName>
        <fullName evidence="9">Response regulator</fullName>
    </submittedName>
</protein>
<dbReference type="FunFam" id="3.40.50.300:FF:000006">
    <property type="entry name" value="DNA-binding transcriptional regulator NtrC"/>
    <property type="match status" value="1"/>
</dbReference>
<keyword evidence="1" id="KW-0547">Nucleotide-binding</keyword>
<evidence type="ECO:0000256" key="6">
    <source>
        <dbReference type="PROSITE-ProRule" id="PRU00169"/>
    </source>
</evidence>
<dbReference type="SUPFAM" id="SSF52172">
    <property type="entry name" value="CheY-like"/>
    <property type="match status" value="1"/>
</dbReference>
<dbReference type="InterPro" id="IPR025943">
    <property type="entry name" value="Sigma_54_int_dom_ATP-bd_2"/>
</dbReference>
<dbReference type="InterPro" id="IPR027417">
    <property type="entry name" value="P-loop_NTPase"/>
</dbReference>